<name>F1Z6W0_9SPHN</name>
<reference evidence="3 4" key="1">
    <citation type="journal article" date="2012" name="J. Bacteriol.">
        <title>Draft Genome Sequence of Novosphingobium nitrogenifigens Y88T.</title>
        <authorList>
            <person name="Strabala T.J."/>
            <person name="Macdonald L."/>
            <person name="Liu V."/>
            <person name="Smit A.M."/>
        </authorList>
    </citation>
    <scope>NUCLEOTIDE SEQUENCE [LARGE SCALE GENOMIC DNA]</scope>
    <source>
        <strain evidence="3 4">DSM 19370</strain>
    </source>
</reference>
<dbReference type="PANTHER" id="PTHR43639">
    <property type="entry name" value="OXIDOREDUCTASE, SHORT-CHAIN DEHYDROGENASE/REDUCTASE FAMILY (AFU_ORTHOLOGUE AFUA_5G02870)"/>
    <property type="match status" value="1"/>
</dbReference>
<gene>
    <name evidence="3" type="ORF">Y88_2554</name>
</gene>
<evidence type="ECO:0000256" key="1">
    <source>
        <dbReference type="ARBA" id="ARBA00006484"/>
    </source>
</evidence>
<dbReference type="STRING" id="983920.Y88_2554"/>
<dbReference type="eggNOG" id="COG1028">
    <property type="taxonomic scope" value="Bacteria"/>
</dbReference>
<comment type="similarity">
    <text evidence="1">Belongs to the short-chain dehydrogenases/reductases (SDR) family.</text>
</comment>
<dbReference type="SUPFAM" id="SSF51735">
    <property type="entry name" value="NAD(P)-binding Rossmann-fold domains"/>
    <property type="match status" value="1"/>
</dbReference>
<organism evidence="3 4">
    <name type="scientific">Novosphingobium nitrogenifigens DSM 19370</name>
    <dbReference type="NCBI Taxonomy" id="983920"/>
    <lineage>
        <taxon>Bacteria</taxon>
        <taxon>Pseudomonadati</taxon>
        <taxon>Pseudomonadota</taxon>
        <taxon>Alphaproteobacteria</taxon>
        <taxon>Sphingomonadales</taxon>
        <taxon>Sphingomonadaceae</taxon>
        <taxon>Novosphingobium</taxon>
    </lineage>
</organism>
<dbReference type="RefSeq" id="WP_008070153.1">
    <property type="nucleotide sequence ID" value="NZ_AQWK01000003.1"/>
</dbReference>
<accession>F1Z6W0</accession>
<sequence length="255" mass="27153">MTGAPRPIALVTGGWRRIGAAIARRLAEAGHDLVLHAHHAQSFEPAFADDLRGLGATVHAVEADLADMAAVEAMIPAAVAAAGRAPSVLVNCASAFHDDTLPTMDAQALDLHFRVNCFAPLILTRAFAAALGEADGAVVQIIDQRVRNPVPDQLSYTLSKQALHASVRTLARALAPRVRVNAVAPGLTLPTDDYDADQWQRLTELMPLQRLSSPEDIAEAVLLLTTARAITGETLFVDAGANLEAYPRDFVHLAR</sequence>
<evidence type="ECO:0000256" key="2">
    <source>
        <dbReference type="ARBA" id="ARBA00023002"/>
    </source>
</evidence>
<dbReference type="EMBL" id="AEWJ01000025">
    <property type="protein sequence ID" value="EGD59770.1"/>
    <property type="molecule type" value="Genomic_DNA"/>
</dbReference>
<dbReference type="GO" id="GO:0016491">
    <property type="term" value="F:oxidoreductase activity"/>
    <property type="evidence" value="ECO:0007669"/>
    <property type="project" value="UniProtKB-KW"/>
</dbReference>
<proteinExistence type="inferred from homology"/>
<dbReference type="Gene3D" id="3.40.50.720">
    <property type="entry name" value="NAD(P)-binding Rossmann-like Domain"/>
    <property type="match status" value="1"/>
</dbReference>
<dbReference type="InParanoid" id="F1Z6W0"/>
<dbReference type="AlphaFoldDB" id="F1Z6W0"/>
<dbReference type="PANTHER" id="PTHR43639:SF1">
    <property type="entry name" value="SHORT-CHAIN DEHYDROGENASE_REDUCTASE FAMILY PROTEIN"/>
    <property type="match status" value="1"/>
</dbReference>
<dbReference type="Pfam" id="PF13561">
    <property type="entry name" value="adh_short_C2"/>
    <property type="match status" value="1"/>
</dbReference>
<dbReference type="HOGENOM" id="CLU_010194_1_3_5"/>
<keyword evidence="2" id="KW-0560">Oxidoreductase</keyword>
<dbReference type="InterPro" id="IPR036291">
    <property type="entry name" value="NAD(P)-bd_dom_sf"/>
</dbReference>
<dbReference type="InterPro" id="IPR002347">
    <property type="entry name" value="SDR_fam"/>
</dbReference>
<evidence type="ECO:0000313" key="3">
    <source>
        <dbReference type="EMBL" id="EGD59770.1"/>
    </source>
</evidence>
<protein>
    <submittedName>
        <fullName evidence="3">Short-chain dehydrogenase/reductase SDR</fullName>
    </submittedName>
</protein>
<dbReference type="PRINTS" id="PR00081">
    <property type="entry name" value="GDHRDH"/>
</dbReference>
<keyword evidence="4" id="KW-1185">Reference proteome</keyword>
<dbReference type="FunCoup" id="F1Z6W0">
    <property type="interactions" value="33"/>
</dbReference>
<dbReference type="Proteomes" id="UP000004728">
    <property type="component" value="Unassembled WGS sequence"/>
</dbReference>
<dbReference type="OrthoDB" id="9786360at2"/>
<evidence type="ECO:0000313" key="4">
    <source>
        <dbReference type="Proteomes" id="UP000004728"/>
    </source>
</evidence>
<comment type="caution">
    <text evidence="3">The sequence shown here is derived from an EMBL/GenBank/DDBJ whole genome shotgun (WGS) entry which is preliminary data.</text>
</comment>